<sequence length="543" mass="61336">MYSRRVIGMMTDDDYQNEERYLFKFCCILLSGGSNQLVRADLYGALLSYLQIPYRPFNSSSIKRSTMFFQPPVSEEFERITIANLSVIEEFGEPLCSLICRDACEGQAVGRTLALSVLTAILSIDKRGGWLSFFTSRGYLRHFVESVAQADTELQEALHPSPEPLRAVYIYESTMAFLTVVAEDPVGAKALLQVGIMTKLSQAQFLDLRPEHELQIFPAQTSLSWDQYEQEESFVPTVMSRYRQLFFPVLRLCQAVLTSLGSQHNDAVLQVLNLIVSHSDVFTAILREPVMSFKLESLKELSLVTGVLGAVVGGGTTAANCQVLFTPNLTEATGRDNLRGSGNCCYSIYTSFANLDVSKPPSLGIIVRHLRQTSHEFIISFERLQQLNNKRDTLPTEEVKEVRETSVHLALLYYAMESSLFLIWRHLEYYFLHCHPSLVGSNAFPLLVHRRPPRDLTDPFSSLLDESTVPSTGSNLGLSPEVHGITKEDLQQLKVDSVSCLNETLLKRVLDIENKYGPMRRFRYAFVSAMIRRIRRLLVVDIK</sequence>
<comment type="caution">
    <text evidence="5">The sequence shown here is derived from an EMBL/GenBank/DDBJ whole genome shotgun (WGS) entry which is preliminary data.</text>
</comment>
<comment type="subcellular location">
    <subcellularLocation>
        <location evidence="1">Nucleus</location>
    </subcellularLocation>
</comment>
<dbReference type="PANTHER" id="PTHR31344">
    <property type="entry name" value="NUCLEAR PORE COMPLEX PROTEIN NUP205"/>
    <property type="match status" value="1"/>
</dbReference>
<evidence type="ECO:0000256" key="2">
    <source>
        <dbReference type="ARBA" id="ARBA00005892"/>
    </source>
</evidence>
<reference evidence="5" key="1">
    <citation type="submission" date="2021-10" db="EMBL/GenBank/DDBJ databases">
        <title>Tropical sea cucumber genome reveals ecological adaptation and Cuvierian tubules defense mechanism.</title>
        <authorList>
            <person name="Chen T."/>
        </authorList>
    </citation>
    <scope>NUCLEOTIDE SEQUENCE</scope>
    <source>
        <strain evidence="5">Nanhai2018</strain>
        <tissue evidence="5">Muscle</tissue>
    </source>
</reference>
<dbReference type="AlphaFoldDB" id="A0A9Q1BTB3"/>
<protein>
    <submittedName>
        <fullName evidence="5">Uncharacterized protein</fullName>
    </submittedName>
</protein>
<evidence type="ECO:0000313" key="6">
    <source>
        <dbReference type="Proteomes" id="UP001152320"/>
    </source>
</evidence>
<organism evidence="5 6">
    <name type="scientific">Holothuria leucospilota</name>
    <name type="common">Black long sea cucumber</name>
    <name type="synonym">Mertensiothuria leucospilota</name>
    <dbReference type="NCBI Taxonomy" id="206669"/>
    <lineage>
        <taxon>Eukaryota</taxon>
        <taxon>Metazoa</taxon>
        <taxon>Echinodermata</taxon>
        <taxon>Eleutherozoa</taxon>
        <taxon>Echinozoa</taxon>
        <taxon>Holothuroidea</taxon>
        <taxon>Aspidochirotacea</taxon>
        <taxon>Aspidochirotida</taxon>
        <taxon>Holothuriidae</taxon>
        <taxon>Holothuria</taxon>
    </lineage>
</organism>
<keyword evidence="3" id="KW-0813">Transport</keyword>
<dbReference type="GO" id="GO:0017056">
    <property type="term" value="F:structural constituent of nuclear pore"/>
    <property type="evidence" value="ECO:0007669"/>
    <property type="project" value="TreeGrafter"/>
</dbReference>
<dbReference type="GO" id="GO:0044611">
    <property type="term" value="C:nuclear pore inner ring"/>
    <property type="evidence" value="ECO:0007669"/>
    <property type="project" value="TreeGrafter"/>
</dbReference>
<comment type="similarity">
    <text evidence="2">Belongs to the NUP186/NUP192/NUP205 family.</text>
</comment>
<gene>
    <name evidence="5" type="ORF">HOLleu_25907</name>
</gene>
<dbReference type="InterPro" id="IPR021827">
    <property type="entry name" value="Nup186/Nup192/Nup205"/>
</dbReference>
<dbReference type="GO" id="GO:0006999">
    <property type="term" value="P:nuclear pore organization"/>
    <property type="evidence" value="ECO:0007669"/>
    <property type="project" value="TreeGrafter"/>
</dbReference>
<evidence type="ECO:0000313" key="5">
    <source>
        <dbReference type="EMBL" id="KAJ8032392.1"/>
    </source>
</evidence>
<name>A0A9Q1BTB3_HOLLE</name>
<dbReference type="PANTHER" id="PTHR31344:SF0">
    <property type="entry name" value="NUCLEAR PORE COMPLEX PROTEIN NUP205"/>
    <property type="match status" value="1"/>
</dbReference>
<evidence type="ECO:0000256" key="1">
    <source>
        <dbReference type="ARBA" id="ARBA00004123"/>
    </source>
</evidence>
<evidence type="ECO:0000256" key="4">
    <source>
        <dbReference type="ARBA" id="ARBA00023242"/>
    </source>
</evidence>
<accession>A0A9Q1BTB3</accession>
<dbReference type="Pfam" id="PF11894">
    <property type="entry name" value="Nup192"/>
    <property type="match status" value="1"/>
</dbReference>
<dbReference type="OrthoDB" id="2019644at2759"/>
<keyword evidence="4" id="KW-0539">Nucleus</keyword>
<evidence type="ECO:0000256" key="3">
    <source>
        <dbReference type="ARBA" id="ARBA00022448"/>
    </source>
</evidence>
<proteinExistence type="inferred from homology"/>
<dbReference type="Proteomes" id="UP001152320">
    <property type="component" value="Chromosome 12"/>
</dbReference>
<keyword evidence="6" id="KW-1185">Reference proteome</keyword>
<dbReference type="EMBL" id="JAIZAY010000012">
    <property type="protein sequence ID" value="KAJ8032392.1"/>
    <property type="molecule type" value="Genomic_DNA"/>
</dbReference>